<dbReference type="Proteomes" id="UP000308199">
    <property type="component" value="Unassembled WGS sequence"/>
</dbReference>
<reference evidence="1 2" key="1">
    <citation type="submission" date="2019-02" db="EMBL/GenBank/DDBJ databases">
        <title>Genome sequencing of the rare red list fungi Phellinidium pouzarii.</title>
        <authorList>
            <person name="Buettner E."/>
            <person name="Kellner H."/>
        </authorList>
    </citation>
    <scope>NUCLEOTIDE SEQUENCE [LARGE SCALE GENOMIC DNA]</scope>
    <source>
        <strain evidence="1 2">DSM 108285</strain>
    </source>
</reference>
<evidence type="ECO:0000313" key="2">
    <source>
        <dbReference type="Proteomes" id="UP000308199"/>
    </source>
</evidence>
<keyword evidence="2" id="KW-1185">Reference proteome</keyword>
<comment type="caution">
    <text evidence="1">The sequence shown here is derived from an EMBL/GenBank/DDBJ whole genome shotgun (WGS) entry which is preliminary data.</text>
</comment>
<name>A0A4S4LID3_9AGAM</name>
<evidence type="ECO:0008006" key="3">
    <source>
        <dbReference type="Google" id="ProtNLM"/>
    </source>
</evidence>
<protein>
    <recommendedName>
        <fullName evidence="3">BTB domain-containing protein</fullName>
    </recommendedName>
</protein>
<gene>
    <name evidence="1" type="ORF">EW145_g419</name>
</gene>
<dbReference type="EMBL" id="SGPK01000008">
    <property type="protein sequence ID" value="THH11782.1"/>
    <property type="molecule type" value="Genomic_DNA"/>
</dbReference>
<evidence type="ECO:0000313" key="1">
    <source>
        <dbReference type="EMBL" id="THH11782.1"/>
    </source>
</evidence>
<organism evidence="1 2">
    <name type="scientific">Phellinidium pouzarii</name>
    <dbReference type="NCBI Taxonomy" id="167371"/>
    <lineage>
        <taxon>Eukaryota</taxon>
        <taxon>Fungi</taxon>
        <taxon>Dikarya</taxon>
        <taxon>Basidiomycota</taxon>
        <taxon>Agaricomycotina</taxon>
        <taxon>Agaricomycetes</taxon>
        <taxon>Hymenochaetales</taxon>
        <taxon>Hymenochaetaceae</taxon>
        <taxon>Phellinidium</taxon>
    </lineage>
</organism>
<accession>A0A4S4LID3</accession>
<sequence length="249" mass="27701">MAFSCLNPDFSIRCLPEDVVFDVEKARLVEGSEVFSDMFNCCELEKEEKLTRSMDVYEFAGDFSLVLRLLHDTPSNSIPLPKSKGQHVSDSIAAIPLPILPRLFALADKYAFTSSVLQGMYSHLDMHTTASPLKVYGIAIRLSLQDIADAASAFLIAPPLHTYASHEIKDIPTADAYHDLLLLQHHRSVKIKELLENAQLFPHGYGACPTHATSIKARWEKERSILLPRTDAGGLIIPLTYLSGILLRK</sequence>
<dbReference type="OrthoDB" id="3335429at2759"/>
<dbReference type="AlphaFoldDB" id="A0A4S4LID3"/>
<proteinExistence type="predicted"/>